<keyword evidence="2" id="KW-1185">Reference proteome</keyword>
<dbReference type="InterPro" id="IPR012349">
    <property type="entry name" value="Split_barrel_FMN-bd"/>
</dbReference>
<dbReference type="RefSeq" id="WP_259539987.1">
    <property type="nucleotide sequence ID" value="NZ_JANLCJ010000005.1"/>
</dbReference>
<accession>A0ABT2H567</accession>
<proteinExistence type="predicted"/>
<evidence type="ECO:0000313" key="1">
    <source>
        <dbReference type="EMBL" id="MCS5735082.1"/>
    </source>
</evidence>
<reference evidence="1" key="1">
    <citation type="submission" date="2022-08" db="EMBL/GenBank/DDBJ databases">
        <authorList>
            <person name="Deng Y."/>
            <person name="Han X.-F."/>
            <person name="Zhang Y.-Q."/>
        </authorList>
    </citation>
    <scope>NUCLEOTIDE SEQUENCE</scope>
    <source>
        <strain evidence="1">CPCC 203386</strain>
    </source>
</reference>
<gene>
    <name evidence="1" type="ORF">N1032_15155</name>
</gene>
<organism evidence="1 2">
    <name type="scientific">Herbiconiux daphne</name>
    <dbReference type="NCBI Taxonomy" id="2970914"/>
    <lineage>
        <taxon>Bacteria</taxon>
        <taxon>Bacillati</taxon>
        <taxon>Actinomycetota</taxon>
        <taxon>Actinomycetes</taxon>
        <taxon>Micrococcales</taxon>
        <taxon>Microbacteriaceae</taxon>
        <taxon>Herbiconiux</taxon>
    </lineage>
</organism>
<dbReference type="InterPro" id="IPR016888">
    <property type="entry name" value="UCP028498"/>
</dbReference>
<dbReference type="EMBL" id="JANLCJ010000005">
    <property type="protein sequence ID" value="MCS5735082.1"/>
    <property type="molecule type" value="Genomic_DNA"/>
</dbReference>
<name>A0ABT2H567_9MICO</name>
<sequence length="128" mass="14228">MKVVNDWSPAELAHLESVEELQISPLSLDGTQSRAVTIWVLRDGSDVYVRSSFGQRSNWYRRVLASQRAHVATGPVDRDVDVRHVDDEASIALVNRLIESKYGRYGPTYLDTQNGTAAMAATLRLTPA</sequence>
<dbReference type="Proteomes" id="UP001165586">
    <property type="component" value="Unassembled WGS sequence"/>
</dbReference>
<protein>
    <submittedName>
        <fullName evidence="1">DUF2255 family protein</fullName>
    </submittedName>
</protein>
<evidence type="ECO:0000313" key="2">
    <source>
        <dbReference type="Proteomes" id="UP001165586"/>
    </source>
</evidence>
<comment type="caution">
    <text evidence="1">The sequence shown here is derived from an EMBL/GenBank/DDBJ whole genome shotgun (WGS) entry which is preliminary data.</text>
</comment>
<dbReference type="Gene3D" id="2.30.110.10">
    <property type="entry name" value="Electron Transport, Fmn-binding Protein, Chain A"/>
    <property type="match status" value="1"/>
</dbReference>
<dbReference type="Pfam" id="PF10012">
    <property type="entry name" value="DUF2255"/>
    <property type="match status" value="1"/>
</dbReference>